<dbReference type="EMBL" id="MDLC01000089">
    <property type="protein sequence ID" value="ODS22389.1"/>
    <property type="molecule type" value="Genomic_DNA"/>
</dbReference>
<evidence type="ECO:0000313" key="2">
    <source>
        <dbReference type="Proteomes" id="UP000242502"/>
    </source>
</evidence>
<name>A0A1D2QLE5_9GAMM</name>
<dbReference type="AlphaFoldDB" id="A0A1D2QLE5"/>
<reference evidence="1 2" key="1">
    <citation type="journal article" date="2016" name="Appl. Environ. Microbiol.">
        <title>Lack of Overt Genome Reduction in the Bryostatin-Producing Bryozoan Symbiont "Candidatus Endobugula sertula".</title>
        <authorList>
            <person name="Miller I.J."/>
            <person name="Vanee N."/>
            <person name="Fong S.S."/>
            <person name="Lim-Fong G.E."/>
            <person name="Kwan J.C."/>
        </authorList>
    </citation>
    <scope>NUCLEOTIDE SEQUENCE [LARGE SCALE GENOMIC DNA]</scope>
    <source>
        <strain evidence="1">AB1-4</strain>
    </source>
</reference>
<comment type="caution">
    <text evidence="1">The sequence shown here is derived from an EMBL/GenBank/DDBJ whole genome shotgun (WGS) entry which is preliminary data.</text>
</comment>
<protein>
    <submittedName>
        <fullName evidence="1">Uncharacterized protein</fullName>
    </submittedName>
</protein>
<organism evidence="1 2">
    <name type="scientific">Candidatus Endobugula sertula</name>
    <name type="common">Bugula neritina bacterial symbiont</name>
    <dbReference type="NCBI Taxonomy" id="62101"/>
    <lineage>
        <taxon>Bacteria</taxon>
        <taxon>Pseudomonadati</taxon>
        <taxon>Pseudomonadota</taxon>
        <taxon>Gammaproteobacteria</taxon>
        <taxon>Cellvibrionales</taxon>
        <taxon>Cellvibrionaceae</taxon>
        <taxon>Candidatus Endobugula</taxon>
    </lineage>
</organism>
<sequence>MGQLSSQELAQLIAANFPPSDDLSLQPAFTGSVGAAPLNAVNDTVVEVDGNKAHVSTNATQADIDNTTSRLNAENLDEQRIAVNSGTQTNNQFIGTQQNEKRKLEAKKKAEQARKSNADLLAMLQGQLDALYEERNEGLANYLSQAEIDAINNLSREQQDQAIRDKMQEKLENGDITQAQYDAWQAWYDDWSKKEFSKQQEIQNLKEANTQQEAKVAVENIGVENSAVHAKSFDAEQRNTVENAAETLVDAGDTTKQNTVEGFSGLAAWGATSTANVTSVASQEVPTSGVLNNAPNIKLAFDVSAAPAVEKDYALTVDISYETQKDASPPSPEIA</sequence>
<accession>A0A1D2QLE5</accession>
<gene>
    <name evidence="1" type="ORF">AB835_14475</name>
</gene>
<proteinExistence type="predicted"/>
<dbReference type="Proteomes" id="UP000242502">
    <property type="component" value="Unassembled WGS sequence"/>
</dbReference>
<evidence type="ECO:0000313" key="1">
    <source>
        <dbReference type="EMBL" id="ODS22389.1"/>
    </source>
</evidence>